<evidence type="ECO:0000313" key="9">
    <source>
        <dbReference type="EMBL" id="MDG0808045.1"/>
    </source>
</evidence>
<dbReference type="PROSITE" id="PS50109">
    <property type="entry name" value="HIS_KIN"/>
    <property type="match status" value="1"/>
</dbReference>
<dbReference type="InterPro" id="IPR005467">
    <property type="entry name" value="His_kinase_dom"/>
</dbReference>
<dbReference type="Pfam" id="PF06580">
    <property type="entry name" value="His_kinase"/>
    <property type="match status" value="1"/>
</dbReference>
<evidence type="ECO:0000256" key="7">
    <source>
        <dbReference type="ARBA" id="ARBA00023012"/>
    </source>
</evidence>
<evidence type="ECO:0000256" key="6">
    <source>
        <dbReference type="ARBA" id="ARBA00022840"/>
    </source>
</evidence>
<keyword evidence="10" id="KW-1185">Reference proteome</keyword>
<dbReference type="InterPro" id="IPR036890">
    <property type="entry name" value="HATPase_C_sf"/>
</dbReference>
<dbReference type="PRINTS" id="PR00344">
    <property type="entry name" value="BCTRLSENSOR"/>
</dbReference>
<proteinExistence type="predicted"/>
<keyword evidence="3" id="KW-0808">Transferase</keyword>
<feature type="domain" description="Histidine kinase" evidence="8">
    <location>
        <begin position="114"/>
        <end position="212"/>
    </location>
</feature>
<keyword evidence="5 9" id="KW-0418">Kinase</keyword>
<evidence type="ECO:0000313" key="10">
    <source>
        <dbReference type="Proteomes" id="UP001153404"/>
    </source>
</evidence>
<dbReference type="EC" id="2.7.13.3" evidence="2"/>
<dbReference type="AlphaFoldDB" id="A0A9X4QQZ2"/>
<dbReference type="EMBL" id="JAPDIA010000001">
    <property type="protein sequence ID" value="MDG0808045.1"/>
    <property type="molecule type" value="Genomic_DNA"/>
</dbReference>
<dbReference type="GO" id="GO:0005524">
    <property type="term" value="F:ATP binding"/>
    <property type="evidence" value="ECO:0007669"/>
    <property type="project" value="UniProtKB-KW"/>
</dbReference>
<comment type="catalytic activity">
    <reaction evidence="1">
        <text>ATP + protein L-histidine = ADP + protein N-phospho-L-histidine.</text>
        <dbReference type="EC" id="2.7.13.3"/>
    </reaction>
</comment>
<keyword evidence="4" id="KW-0547">Nucleotide-binding</keyword>
<evidence type="ECO:0000259" key="8">
    <source>
        <dbReference type="PROSITE" id="PS50109"/>
    </source>
</evidence>
<dbReference type="Pfam" id="PF02518">
    <property type="entry name" value="HATPase_c"/>
    <property type="match status" value="1"/>
</dbReference>
<evidence type="ECO:0000256" key="1">
    <source>
        <dbReference type="ARBA" id="ARBA00000085"/>
    </source>
</evidence>
<keyword evidence="7" id="KW-0902">Two-component regulatory system</keyword>
<dbReference type="InterPro" id="IPR003594">
    <property type="entry name" value="HATPase_dom"/>
</dbReference>
<dbReference type="Gene3D" id="3.30.565.10">
    <property type="entry name" value="Histidine kinase-like ATPase, C-terminal domain"/>
    <property type="match status" value="1"/>
</dbReference>
<dbReference type="InterPro" id="IPR004358">
    <property type="entry name" value="Sig_transdc_His_kin-like_C"/>
</dbReference>
<evidence type="ECO:0000256" key="3">
    <source>
        <dbReference type="ARBA" id="ARBA00022679"/>
    </source>
</evidence>
<name>A0A9X4QQZ2_9BACL</name>
<dbReference type="PANTHER" id="PTHR34220:SF7">
    <property type="entry name" value="SENSOR HISTIDINE KINASE YPDA"/>
    <property type="match status" value="1"/>
</dbReference>
<dbReference type="PANTHER" id="PTHR34220">
    <property type="entry name" value="SENSOR HISTIDINE KINASE YPDA"/>
    <property type="match status" value="1"/>
</dbReference>
<evidence type="ECO:0000256" key="4">
    <source>
        <dbReference type="ARBA" id="ARBA00022741"/>
    </source>
</evidence>
<organism evidence="9 10">
    <name type="scientific">Cohnella rhizosphaerae</name>
    <dbReference type="NCBI Taxonomy" id="1457232"/>
    <lineage>
        <taxon>Bacteria</taxon>
        <taxon>Bacillati</taxon>
        <taxon>Bacillota</taxon>
        <taxon>Bacilli</taxon>
        <taxon>Bacillales</taxon>
        <taxon>Paenibacillaceae</taxon>
        <taxon>Cohnella</taxon>
    </lineage>
</organism>
<dbReference type="RefSeq" id="WP_277528248.1">
    <property type="nucleotide sequence ID" value="NZ_JAPDIA010000001.1"/>
</dbReference>
<gene>
    <name evidence="9" type="ORF">OMP40_00455</name>
</gene>
<evidence type="ECO:0000256" key="5">
    <source>
        <dbReference type="ARBA" id="ARBA00022777"/>
    </source>
</evidence>
<protein>
    <recommendedName>
        <fullName evidence="2">histidine kinase</fullName>
        <ecNumber evidence="2">2.7.13.3</ecNumber>
    </recommendedName>
</protein>
<accession>A0A9X4QQZ2</accession>
<sequence>MRSAIREAMRNEQAFHQAQIKPHFLYNALSSVIGFCYTDGEKAAELLSVLSQYIRHILETDRDKPLVPLHRELEVIEAYVKIEQARFGERFDFICEIEEEAQQCEVPSLSVQPFVENAIRHGLFEKEGLGAVSLTARIERSQAVIVIKDDGVGIPSDVLRRIAAGERSEDRDGGIGIANIRKRLDAMPGAALRIRSEPGEGTEVSIHLPYER</sequence>
<dbReference type="Proteomes" id="UP001153404">
    <property type="component" value="Unassembled WGS sequence"/>
</dbReference>
<evidence type="ECO:0000256" key="2">
    <source>
        <dbReference type="ARBA" id="ARBA00012438"/>
    </source>
</evidence>
<keyword evidence="6" id="KW-0067">ATP-binding</keyword>
<dbReference type="GO" id="GO:0000155">
    <property type="term" value="F:phosphorelay sensor kinase activity"/>
    <property type="evidence" value="ECO:0007669"/>
    <property type="project" value="InterPro"/>
</dbReference>
<reference evidence="9" key="1">
    <citation type="submission" date="2022-10" db="EMBL/GenBank/DDBJ databases">
        <title>Comparative genomic analysis of Cohnella hashimotonis sp. nov., isolated from the International Space Station.</title>
        <authorList>
            <person name="Simpson A."/>
            <person name="Venkateswaran K."/>
        </authorList>
    </citation>
    <scope>NUCLEOTIDE SEQUENCE</scope>
    <source>
        <strain evidence="9">DSM 28161</strain>
    </source>
</reference>
<dbReference type="InterPro" id="IPR050640">
    <property type="entry name" value="Bact_2-comp_sensor_kinase"/>
</dbReference>
<dbReference type="InterPro" id="IPR010559">
    <property type="entry name" value="Sig_transdc_His_kin_internal"/>
</dbReference>
<comment type="caution">
    <text evidence="9">The sequence shown here is derived from an EMBL/GenBank/DDBJ whole genome shotgun (WGS) entry which is preliminary data.</text>
</comment>
<dbReference type="GO" id="GO:0016020">
    <property type="term" value="C:membrane"/>
    <property type="evidence" value="ECO:0007669"/>
    <property type="project" value="InterPro"/>
</dbReference>
<dbReference type="SUPFAM" id="SSF55874">
    <property type="entry name" value="ATPase domain of HSP90 chaperone/DNA topoisomerase II/histidine kinase"/>
    <property type="match status" value="1"/>
</dbReference>